<dbReference type="PANTHER" id="PTHR11439:SF496">
    <property type="entry name" value="RNA-DIRECTED DNA POLYMERASE"/>
    <property type="match status" value="1"/>
</dbReference>
<dbReference type="InterPro" id="IPR036397">
    <property type="entry name" value="RNaseH_sf"/>
</dbReference>
<feature type="domain" description="Integrase catalytic" evidence="2">
    <location>
        <begin position="339"/>
        <end position="404"/>
    </location>
</feature>
<dbReference type="GO" id="GO:0015074">
    <property type="term" value="P:DNA integration"/>
    <property type="evidence" value="ECO:0007669"/>
    <property type="project" value="InterPro"/>
</dbReference>
<dbReference type="PANTHER" id="PTHR11439">
    <property type="entry name" value="GAG-POL-RELATED RETROTRANSPOSON"/>
    <property type="match status" value="1"/>
</dbReference>
<dbReference type="Pfam" id="PF14223">
    <property type="entry name" value="Retrotran_gag_2"/>
    <property type="match status" value="1"/>
</dbReference>
<gene>
    <name evidence="3" type="ORF">Sango_2892200</name>
</gene>
<evidence type="ECO:0000313" key="3">
    <source>
        <dbReference type="EMBL" id="KAK4382227.1"/>
    </source>
</evidence>
<proteinExistence type="predicted"/>
<dbReference type="Pfam" id="PF07727">
    <property type="entry name" value="RVT_2"/>
    <property type="match status" value="1"/>
</dbReference>
<comment type="caution">
    <text evidence="3">The sequence shown here is derived from an EMBL/GenBank/DDBJ whole genome shotgun (WGS) entry which is preliminary data.</text>
</comment>
<dbReference type="Proteomes" id="UP001289374">
    <property type="component" value="Unassembled WGS sequence"/>
</dbReference>
<dbReference type="InterPro" id="IPR012337">
    <property type="entry name" value="RNaseH-like_sf"/>
</dbReference>
<dbReference type="GO" id="GO:0003676">
    <property type="term" value="F:nucleic acid binding"/>
    <property type="evidence" value="ECO:0007669"/>
    <property type="project" value="InterPro"/>
</dbReference>
<reference evidence="3" key="2">
    <citation type="journal article" date="2024" name="Plant">
        <title>Genomic evolution and insights into agronomic trait innovations of Sesamum species.</title>
        <authorList>
            <person name="Miao H."/>
            <person name="Wang L."/>
            <person name="Qu L."/>
            <person name="Liu H."/>
            <person name="Sun Y."/>
            <person name="Le M."/>
            <person name="Wang Q."/>
            <person name="Wei S."/>
            <person name="Zheng Y."/>
            <person name="Lin W."/>
            <person name="Duan Y."/>
            <person name="Cao H."/>
            <person name="Xiong S."/>
            <person name="Wang X."/>
            <person name="Wei L."/>
            <person name="Li C."/>
            <person name="Ma Q."/>
            <person name="Ju M."/>
            <person name="Zhao R."/>
            <person name="Li G."/>
            <person name="Mu C."/>
            <person name="Tian Q."/>
            <person name="Mei H."/>
            <person name="Zhang T."/>
            <person name="Gao T."/>
            <person name="Zhang H."/>
        </authorList>
    </citation>
    <scope>NUCLEOTIDE SEQUENCE</scope>
    <source>
        <strain evidence="3">K16</strain>
    </source>
</reference>
<dbReference type="InterPro" id="IPR013103">
    <property type="entry name" value="RVT_2"/>
</dbReference>
<feature type="region of interest" description="Disordered" evidence="1">
    <location>
        <begin position="1"/>
        <end position="21"/>
    </location>
</feature>
<protein>
    <submittedName>
        <fullName evidence="3">Retrovirus-related Pol polyprotein from transposon TNT 1-94</fullName>
    </submittedName>
</protein>
<keyword evidence="4" id="KW-1185">Reference proteome</keyword>
<dbReference type="InterPro" id="IPR036875">
    <property type="entry name" value="Znf_CCHC_sf"/>
</dbReference>
<organism evidence="3 4">
    <name type="scientific">Sesamum angolense</name>
    <dbReference type="NCBI Taxonomy" id="2727404"/>
    <lineage>
        <taxon>Eukaryota</taxon>
        <taxon>Viridiplantae</taxon>
        <taxon>Streptophyta</taxon>
        <taxon>Embryophyta</taxon>
        <taxon>Tracheophyta</taxon>
        <taxon>Spermatophyta</taxon>
        <taxon>Magnoliopsida</taxon>
        <taxon>eudicotyledons</taxon>
        <taxon>Gunneridae</taxon>
        <taxon>Pentapetalae</taxon>
        <taxon>asterids</taxon>
        <taxon>lamiids</taxon>
        <taxon>Lamiales</taxon>
        <taxon>Pedaliaceae</taxon>
        <taxon>Sesamum</taxon>
    </lineage>
</organism>
<dbReference type="GO" id="GO:0008270">
    <property type="term" value="F:zinc ion binding"/>
    <property type="evidence" value="ECO:0007669"/>
    <property type="project" value="InterPro"/>
</dbReference>
<dbReference type="EMBL" id="JACGWL010000738">
    <property type="protein sequence ID" value="KAK4382227.1"/>
    <property type="molecule type" value="Genomic_DNA"/>
</dbReference>
<accession>A0AAE1T5Y7</accession>
<dbReference type="Gene3D" id="4.10.60.10">
    <property type="entry name" value="Zinc finger, CCHC-type"/>
    <property type="match status" value="1"/>
</dbReference>
<evidence type="ECO:0000313" key="4">
    <source>
        <dbReference type="Proteomes" id="UP001289374"/>
    </source>
</evidence>
<dbReference type="AlphaFoldDB" id="A0AAE1T5Y7"/>
<sequence>MDKPLPQTLPDGSSSEEHETFERWHANHRKVRSIILASMSNDVQKQYDMLDDVASILQRTYVVTKEFYRAKMTEGSSMQEHGVKMLSLVEKLEDLKAGHENDIYIDMILQSLPPSYDPFIVNFNMNGLEKSINELINMLVQYEATIKKSAPSVLIGEASTSKAKGKRAGCWKRKKGKAKAKIVIVAKDVKSAPVAPMRIGKGKRRMDIQQQSRANDICAYCREKGHWKRDGPNLSSNQGMLVVEVNMVTNSASWVLDTGSGAHICNNLQMLQRSRKLSKDEVVLRLGDGKGVAAEAGRGGFSYFITFIDDHSRYGYVYLMRYKSEAFVRFKEFRLETPPGAPQLNGVAERRNRTLLDMIRSIMSFIELPLSFSGYALEMAARLLNIAPSKTVAQMPYLIWHGKPASYKYLREWGSPANVKRLVGDKLDSRNAVFLERGFSIDTRCDELLLEESSEAPQSNAGTSSAPTVSADNVPILHRDLYGSARGIHGSRRRVEGLPSPKIHLWLKASSRSWNIRFDEVIRGYNFVKNDFDPCVYKKVSGSSVVFVVLYVDDILLIGNDIKMLGDTKAWLSTQFTIKDLGSIQNAAQCTRPDIAYALSVTSRYQACAGEAHWTAVKTILKYLRRTKDMFLVYDGGELILEGFSDASFQSDDDDAKSQSGFVFKLNGGVVAWKSSKHDTTTDSTTEGEFIAASKAAKGAKAKELRSHHRSKHILRRYHLLREMVGRGDVRMDRVSSVENTTDPLTKPVSQIAQAQYLGKMGLRQMSD</sequence>
<evidence type="ECO:0000256" key="1">
    <source>
        <dbReference type="SAM" id="MobiDB-lite"/>
    </source>
</evidence>
<dbReference type="SUPFAM" id="SSF53098">
    <property type="entry name" value="Ribonuclease H-like"/>
    <property type="match status" value="1"/>
</dbReference>
<evidence type="ECO:0000259" key="2">
    <source>
        <dbReference type="PROSITE" id="PS50994"/>
    </source>
</evidence>
<dbReference type="PROSITE" id="PS50994">
    <property type="entry name" value="INTEGRASE"/>
    <property type="match status" value="1"/>
</dbReference>
<dbReference type="InterPro" id="IPR001584">
    <property type="entry name" value="Integrase_cat-core"/>
</dbReference>
<dbReference type="CDD" id="cd09272">
    <property type="entry name" value="RNase_HI_RT_Ty1"/>
    <property type="match status" value="1"/>
</dbReference>
<name>A0AAE1T5Y7_9LAMI</name>
<dbReference type="Gene3D" id="3.30.420.10">
    <property type="entry name" value="Ribonuclease H-like superfamily/Ribonuclease H"/>
    <property type="match status" value="1"/>
</dbReference>
<dbReference type="SUPFAM" id="SSF57756">
    <property type="entry name" value="Retrovirus zinc finger-like domains"/>
    <property type="match status" value="1"/>
</dbReference>
<reference evidence="3" key="1">
    <citation type="submission" date="2020-06" db="EMBL/GenBank/DDBJ databases">
        <authorList>
            <person name="Li T."/>
            <person name="Hu X."/>
            <person name="Zhang T."/>
            <person name="Song X."/>
            <person name="Zhang H."/>
            <person name="Dai N."/>
            <person name="Sheng W."/>
            <person name="Hou X."/>
            <person name="Wei L."/>
        </authorList>
    </citation>
    <scope>NUCLEOTIDE SEQUENCE</scope>
    <source>
        <strain evidence="3">K16</strain>
        <tissue evidence="3">Leaf</tissue>
    </source>
</reference>